<organism evidence="1">
    <name type="scientific">bioreactor metagenome</name>
    <dbReference type="NCBI Taxonomy" id="1076179"/>
    <lineage>
        <taxon>unclassified sequences</taxon>
        <taxon>metagenomes</taxon>
        <taxon>ecological metagenomes</taxon>
    </lineage>
</organism>
<evidence type="ECO:0008006" key="2">
    <source>
        <dbReference type="Google" id="ProtNLM"/>
    </source>
</evidence>
<comment type="caution">
    <text evidence="1">The sequence shown here is derived from an EMBL/GenBank/DDBJ whole genome shotgun (WGS) entry which is preliminary data.</text>
</comment>
<reference evidence="1" key="1">
    <citation type="submission" date="2019-08" db="EMBL/GenBank/DDBJ databases">
        <authorList>
            <person name="Kucharzyk K."/>
            <person name="Murdoch R.W."/>
            <person name="Higgins S."/>
            <person name="Loffler F."/>
        </authorList>
    </citation>
    <scope>NUCLEOTIDE SEQUENCE</scope>
</reference>
<accession>A0A645G1S4</accession>
<sequence length="166" mass="19344">MLLINLIGEKFERLEVIQRSPKNIGSHAAWLCRCECGNEKIIRGDHLRNGLIRSCGCLEIENRTNGANLKHSGKRTRLYMIWCGMRKRCSNENFHAYKYYGGRGIIICAEWEDFKNFRSWSLANGYSDDLSIDRIDVNGNYEPSNCRWATAKEQANNRRKRQPRGR</sequence>
<gene>
    <name evidence="1" type="ORF">SDC9_168166</name>
</gene>
<dbReference type="AlphaFoldDB" id="A0A645G1S4"/>
<proteinExistence type="predicted"/>
<evidence type="ECO:0000313" key="1">
    <source>
        <dbReference type="EMBL" id="MPN20787.1"/>
    </source>
</evidence>
<protein>
    <recommendedName>
        <fullName evidence="2">AP2 domain-containing protein</fullName>
    </recommendedName>
</protein>
<dbReference type="EMBL" id="VSSQ01068628">
    <property type="protein sequence ID" value="MPN20787.1"/>
    <property type="molecule type" value="Genomic_DNA"/>
</dbReference>
<name>A0A645G1S4_9ZZZZ</name>